<protein>
    <submittedName>
        <fullName evidence="2">MATE family efflux transporter</fullName>
    </submittedName>
</protein>
<gene>
    <name evidence="2" type="ORF">IAB89_04645</name>
</gene>
<reference evidence="2" key="2">
    <citation type="journal article" date="2021" name="PeerJ">
        <title>Extensive microbial diversity within the chicken gut microbiome revealed by metagenomics and culture.</title>
        <authorList>
            <person name="Gilroy R."/>
            <person name="Ravi A."/>
            <person name="Getino M."/>
            <person name="Pursley I."/>
            <person name="Horton D.L."/>
            <person name="Alikhan N.F."/>
            <person name="Baker D."/>
            <person name="Gharbi K."/>
            <person name="Hall N."/>
            <person name="Watson M."/>
            <person name="Adriaenssens E.M."/>
            <person name="Foster-Nyarko E."/>
            <person name="Jarju S."/>
            <person name="Secka A."/>
            <person name="Antonio M."/>
            <person name="Oren A."/>
            <person name="Chaudhuri R.R."/>
            <person name="La Ragione R."/>
            <person name="Hildebrand F."/>
            <person name="Pallen M.J."/>
        </authorList>
    </citation>
    <scope>NUCLEOTIDE SEQUENCE</scope>
    <source>
        <strain evidence="2">ChiSxjej1B13-7958</strain>
    </source>
</reference>
<feature type="non-terminal residue" evidence="2">
    <location>
        <position position="57"/>
    </location>
</feature>
<keyword evidence="1" id="KW-1133">Transmembrane helix</keyword>
<evidence type="ECO:0000256" key="1">
    <source>
        <dbReference type="SAM" id="Phobius"/>
    </source>
</evidence>
<keyword evidence="1" id="KW-0812">Transmembrane</keyword>
<evidence type="ECO:0000313" key="3">
    <source>
        <dbReference type="Proteomes" id="UP000824242"/>
    </source>
</evidence>
<reference evidence="2" key="1">
    <citation type="submission" date="2020-10" db="EMBL/GenBank/DDBJ databases">
        <authorList>
            <person name="Gilroy R."/>
        </authorList>
    </citation>
    <scope>NUCLEOTIDE SEQUENCE</scope>
    <source>
        <strain evidence="2">ChiSxjej1B13-7958</strain>
    </source>
</reference>
<dbReference type="AlphaFoldDB" id="A0A9D1DDS6"/>
<keyword evidence="1" id="KW-0472">Membrane</keyword>
<comment type="caution">
    <text evidence="2">The sequence shown here is derived from an EMBL/GenBank/DDBJ whole genome shotgun (WGS) entry which is preliminary data.</text>
</comment>
<dbReference type="Proteomes" id="UP000824242">
    <property type="component" value="Unassembled WGS sequence"/>
</dbReference>
<proteinExistence type="predicted"/>
<accession>A0A9D1DDS6</accession>
<evidence type="ECO:0000313" key="2">
    <source>
        <dbReference type="EMBL" id="HIR46936.1"/>
    </source>
</evidence>
<organism evidence="2 3">
    <name type="scientific">Candidatus Caccousia avicola</name>
    <dbReference type="NCBI Taxonomy" id="2840721"/>
    <lineage>
        <taxon>Bacteria</taxon>
        <taxon>Bacillati</taxon>
        <taxon>Bacillota</taxon>
        <taxon>Clostridia</taxon>
        <taxon>Eubacteriales</taxon>
        <taxon>Oscillospiraceae</taxon>
        <taxon>Oscillospiraceae incertae sedis</taxon>
        <taxon>Candidatus Caccousia</taxon>
    </lineage>
</organism>
<name>A0A9D1DDS6_9FIRM</name>
<feature type="transmembrane region" description="Helical" evidence="1">
    <location>
        <begin position="17"/>
        <end position="35"/>
    </location>
</feature>
<dbReference type="EMBL" id="DVGZ01000044">
    <property type="protein sequence ID" value="HIR46936.1"/>
    <property type="molecule type" value="Genomic_DNA"/>
</dbReference>
<sequence>MQSTAENKMGVMPIGKLVLNMSVPLMISMLVQALYNVVDSVFVSMVSEEALSAVSFS</sequence>